<accession>A0A6J7RLA2</accession>
<evidence type="ECO:0000256" key="1">
    <source>
        <dbReference type="ARBA" id="ARBA00010617"/>
    </source>
</evidence>
<sequence length="422" mass="48451">MAGLAHEIDPREFDSPEFQSNPFPLYQRLRDHHPLFRDRFHNRWIISRYDDVNAAFQDNESFDRAMYQPDGPYVFGSSHVFGPNILEYGNSDRHRWLRNVVAGQFVGQGLVSFIPFVEQIAGELVERCSGEGEVELVQQFSNQFPIRVISNILGLPRADEEKFVVWYQALIAGLGFGGEHLARGIAARNEMWQYLEPLVADRLAHPKDDLLSKLCLAELDGVRMNMDEVKGFIALLLAAGGDTTDKAIANMWYHMLYTRPDQFEDVKKDPALWDNVFSEMMRFDPVVHVQSRFTTREVEMHGRVIPERAQVILSLGAGNRDERVFQNPDVFDIHREDLHMGRENRSARYKSDKQGHLGFGVGQHFCMGYAMARQEAVIACTRMMEVMKNPRPKFATHEGITSPNIDSGGFRSPRELWIQFDK</sequence>
<comment type="similarity">
    <text evidence="1">Belongs to the cytochrome P450 family.</text>
</comment>
<evidence type="ECO:0000313" key="2">
    <source>
        <dbReference type="EMBL" id="CAB5029577.1"/>
    </source>
</evidence>
<organism evidence="2">
    <name type="scientific">freshwater metagenome</name>
    <dbReference type="NCBI Taxonomy" id="449393"/>
    <lineage>
        <taxon>unclassified sequences</taxon>
        <taxon>metagenomes</taxon>
        <taxon>ecological metagenomes</taxon>
    </lineage>
</organism>
<reference evidence="2" key="1">
    <citation type="submission" date="2020-05" db="EMBL/GenBank/DDBJ databases">
        <authorList>
            <person name="Chiriac C."/>
            <person name="Salcher M."/>
            <person name="Ghai R."/>
            <person name="Kavagutti S V."/>
        </authorList>
    </citation>
    <scope>NUCLEOTIDE SEQUENCE</scope>
</reference>
<dbReference type="SUPFAM" id="SSF48264">
    <property type="entry name" value="Cytochrome P450"/>
    <property type="match status" value="1"/>
</dbReference>
<dbReference type="PANTHER" id="PTHR46696:SF3">
    <property type="entry name" value="PULCHERRIMINIC ACID SYNTHASE"/>
    <property type="match status" value="1"/>
</dbReference>
<protein>
    <submittedName>
        <fullName evidence="2">Unannotated protein</fullName>
    </submittedName>
</protein>
<dbReference type="GO" id="GO:0020037">
    <property type="term" value="F:heme binding"/>
    <property type="evidence" value="ECO:0007669"/>
    <property type="project" value="InterPro"/>
</dbReference>
<dbReference type="AlphaFoldDB" id="A0A6J7RLA2"/>
<dbReference type="EMBL" id="CAFBPN010000114">
    <property type="protein sequence ID" value="CAB5029577.1"/>
    <property type="molecule type" value="Genomic_DNA"/>
</dbReference>
<dbReference type="InterPro" id="IPR002397">
    <property type="entry name" value="Cyt_P450_B"/>
</dbReference>
<dbReference type="PROSITE" id="PS00086">
    <property type="entry name" value="CYTOCHROME_P450"/>
    <property type="match status" value="1"/>
</dbReference>
<dbReference type="Pfam" id="PF00067">
    <property type="entry name" value="p450"/>
    <property type="match status" value="1"/>
</dbReference>
<dbReference type="PANTHER" id="PTHR46696">
    <property type="entry name" value="P450, PUTATIVE (EUROFUNG)-RELATED"/>
    <property type="match status" value="1"/>
</dbReference>
<dbReference type="GO" id="GO:0004497">
    <property type="term" value="F:monooxygenase activity"/>
    <property type="evidence" value="ECO:0007669"/>
    <property type="project" value="InterPro"/>
</dbReference>
<dbReference type="GO" id="GO:0005506">
    <property type="term" value="F:iron ion binding"/>
    <property type="evidence" value="ECO:0007669"/>
    <property type="project" value="InterPro"/>
</dbReference>
<dbReference type="InterPro" id="IPR036396">
    <property type="entry name" value="Cyt_P450_sf"/>
</dbReference>
<proteinExistence type="inferred from homology"/>
<dbReference type="InterPro" id="IPR017972">
    <property type="entry name" value="Cyt_P450_CS"/>
</dbReference>
<name>A0A6J7RLA2_9ZZZZ</name>
<dbReference type="Gene3D" id="1.10.630.10">
    <property type="entry name" value="Cytochrome P450"/>
    <property type="match status" value="1"/>
</dbReference>
<dbReference type="GO" id="GO:0016705">
    <property type="term" value="F:oxidoreductase activity, acting on paired donors, with incorporation or reduction of molecular oxygen"/>
    <property type="evidence" value="ECO:0007669"/>
    <property type="project" value="InterPro"/>
</dbReference>
<dbReference type="PRINTS" id="PR00359">
    <property type="entry name" value="BP450"/>
</dbReference>
<gene>
    <name evidence="2" type="ORF">UFOPK4098_01412</name>
</gene>
<dbReference type="InterPro" id="IPR001128">
    <property type="entry name" value="Cyt_P450"/>
</dbReference>